<proteinExistence type="predicted"/>
<sequence>MEVETLIPQMQETLSKIRTTVSELSSKSHYDELDQLEQKRERLLADSQTSFEKEVQKLEAKRQQDLEDIKKKRKQEDEERAARRQREDEELQKAKSKEHKQQQRKYDSEVDSIEDETERKMDEIEEIAERVVEEGKKKLHDLEEKRKDLNHRIDEQLKQSLPTTPPRKRDRPKKEGGDHSKDGVNGGSASAGPRNNDSSSKSQPSTPSKPRPSSAVSAQEKSPEAKKDGEEPFQDRTIGPLQAAKKHAENLPRSFAEVLKNNISNESKGKPELEKTSPAQAVQKQTSRGEYDSEKPSIQQGETTHNTDMISYMLTNMEDLVASSGETELTKVEGITRDGQVVENTESLSSELSKLGKSQDHGDQELSCKTLPAFQLVRSNDEPHNSSSERKTEVGLEQINDIYTENLPGSQPVLPKRPGPIISNVEESKHATEIQLWRDQIRKPEIDETDSEQSNRIATSGETPEKSDRSPMENHAAAHTSEADMHTVETSPAVQSSRLSSPSDKPSSRQGNKTRDQVELEQPTIPDLLEQDKPGGSRGPFEALTRPETPAQFSQTSSEPAFSAPPSPIQGGLVLSLSGVVSDFSPKRVTPIGFEHIQDSNSEYLHVIGQQAKGKCASPLPVENETVWGQDQLFDDNKSACDLSEPDTGEEESDLLPNPPIEGQHTPVLIAPSSKKRLCDQGLTTLIGEFDSWGILTERINDYRSRSFSSNSSPVQESGGRRRLETQTKSGTDDSQDDSHDKPRPKINIHWPPTHELPSPVTPGSLIHHTLREPTDNESRSDHHPQHTYCIDDQGSSHSQPTSMRMLSQVLSGLVGSSSNPDSSSRNTAIVDTEAPKHNPPRSTIKSRTKRSHQRGRQKNRSFQSPEREFNPREQLFQGSDDDINIKSSWFKRSKRGLS</sequence>
<feature type="compositionally biased region" description="Polar residues" evidence="1">
    <location>
        <begin position="452"/>
        <end position="462"/>
    </location>
</feature>
<feature type="compositionally biased region" description="Basic residues" evidence="1">
    <location>
        <begin position="845"/>
        <end position="860"/>
    </location>
</feature>
<accession>A0A4Z0YHI7</accession>
<feature type="compositionally biased region" description="Basic and acidic residues" evidence="1">
    <location>
        <begin position="357"/>
        <end position="366"/>
    </location>
</feature>
<feature type="compositionally biased region" description="Acidic residues" evidence="1">
    <location>
        <begin position="644"/>
        <end position="654"/>
    </location>
</feature>
<keyword evidence="3" id="KW-1185">Reference proteome</keyword>
<protein>
    <submittedName>
        <fullName evidence="2">Uncharacterized protein</fullName>
    </submittedName>
</protein>
<feature type="compositionally biased region" description="Basic and acidic residues" evidence="1">
    <location>
        <begin position="463"/>
        <end position="472"/>
    </location>
</feature>
<feature type="compositionally biased region" description="Basic and acidic residues" evidence="1">
    <location>
        <begin position="221"/>
        <end position="234"/>
    </location>
</feature>
<feature type="region of interest" description="Disordered" evidence="1">
    <location>
        <begin position="47"/>
        <end position="305"/>
    </location>
</feature>
<dbReference type="STRING" id="37992.A0A4Z0YHI7"/>
<dbReference type="Proteomes" id="UP000297716">
    <property type="component" value="Unassembled WGS sequence"/>
</dbReference>
<feature type="compositionally biased region" description="Low complexity" evidence="1">
    <location>
        <begin position="807"/>
        <end position="825"/>
    </location>
</feature>
<feature type="compositionally biased region" description="Basic and acidic residues" evidence="1">
    <location>
        <begin position="379"/>
        <end position="394"/>
    </location>
</feature>
<feature type="compositionally biased region" description="Low complexity" evidence="1">
    <location>
        <begin position="198"/>
        <end position="214"/>
    </location>
</feature>
<reference evidence="2 3" key="1">
    <citation type="submission" date="2019-03" db="EMBL/GenBank/DDBJ databases">
        <title>Draft genome sequence of Xylaria hypoxylon DSM 108379, a ubiquitous saprotrophic-parasitic fungi on hardwood.</title>
        <authorList>
            <person name="Buettner E."/>
            <person name="Leonhardt S."/>
            <person name="Gebauer A.M."/>
            <person name="Liers C."/>
            <person name="Hofrichter M."/>
            <person name="Kellner H."/>
        </authorList>
    </citation>
    <scope>NUCLEOTIDE SEQUENCE [LARGE SCALE GENOMIC DNA]</scope>
    <source>
        <strain evidence="2 3">DSM 108379</strain>
    </source>
</reference>
<comment type="caution">
    <text evidence="2">The sequence shown here is derived from an EMBL/GenBank/DDBJ whole genome shotgun (WGS) entry which is preliminary data.</text>
</comment>
<dbReference type="EMBL" id="SKBN01000287">
    <property type="protein sequence ID" value="TGJ79448.1"/>
    <property type="molecule type" value="Genomic_DNA"/>
</dbReference>
<feature type="region of interest" description="Disordered" evidence="1">
    <location>
        <begin position="705"/>
        <end position="884"/>
    </location>
</feature>
<organism evidence="2 3">
    <name type="scientific">Xylaria hypoxylon</name>
    <dbReference type="NCBI Taxonomy" id="37992"/>
    <lineage>
        <taxon>Eukaryota</taxon>
        <taxon>Fungi</taxon>
        <taxon>Dikarya</taxon>
        <taxon>Ascomycota</taxon>
        <taxon>Pezizomycotina</taxon>
        <taxon>Sordariomycetes</taxon>
        <taxon>Xylariomycetidae</taxon>
        <taxon>Xylariales</taxon>
        <taxon>Xylariaceae</taxon>
        <taxon>Xylaria</taxon>
    </lineage>
</organism>
<feature type="compositionally biased region" description="Basic and acidic residues" evidence="1">
    <location>
        <begin position="117"/>
        <end position="157"/>
    </location>
</feature>
<dbReference type="OrthoDB" id="5245577at2759"/>
<name>A0A4Z0YHI7_9PEZI</name>
<feature type="compositionally biased region" description="Polar residues" evidence="1">
    <location>
        <begin position="794"/>
        <end position="806"/>
    </location>
</feature>
<evidence type="ECO:0000256" key="1">
    <source>
        <dbReference type="SAM" id="MobiDB-lite"/>
    </source>
</evidence>
<feature type="compositionally biased region" description="Basic and acidic residues" evidence="1">
    <location>
        <begin position="172"/>
        <end position="182"/>
    </location>
</feature>
<dbReference type="AlphaFoldDB" id="A0A4Z0YHI7"/>
<feature type="compositionally biased region" description="Polar residues" evidence="1">
    <location>
        <begin position="277"/>
        <end position="286"/>
    </location>
</feature>
<gene>
    <name evidence="2" type="ORF">E0Z10_g9325</name>
</gene>
<evidence type="ECO:0000313" key="2">
    <source>
        <dbReference type="EMBL" id="TGJ79448.1"/>
    </source>
</evidence>
<feature type="compositionally biased region" description="Basic and acidic residues" evidence="1">
    <location>
        <begin position="770"/>
        <end position="785"/>
    </location>
</feature>
<evidence type="ECO:0000313" key="3">
    <source>
        <dbReference type="Proteomes" id="UP000297716"/>
    </source>
</evidence>
<feature type="compositionally biased region" description="Basic and acidic residues" evidence="1">
    <location>
        <begin position="51"/>
        <end position="108"/>
    </location>
</feature>
<feature type="region of interest" description="Disordered" evidence="1">
    <location>
        <begin position="635"/>
        <end position="664"/>
    </location>
</feature>
<feature type="region of interest" description="Disordered" evidence="1">
    <location>
        <begin position="331"/>
        <end position="573"/>
    </location>
</feature>
<feature type="compositionally biased region" description="Polar residues" evidence="1">
    <location>
        <begin position="296"/>
        <end position="305"/>
    </location>
</feature>
<feature type="compositionally biased region" description="Low complexity" evidence="1">
    <location>
        <begin position="496"/>
        <end position="509"/>
    </location>
</feature>
<feature type="compositionally biased region" description="Low complexity" evidence="1">
    <location>
        <begin position="346"/>
        <end position="356"/>
    </location>
</feature>